<dbReference type="FunFam" id="1.20.1260.60:FF:000002">
    <property type="entry name" value="Vacuolar protein sorting-associated protein IST1"/>
    <property type="match status" value="1"/>
</dbReference>
<dbReference type="GO" id="GO:0015031">
    <property type="term" value="P:protein transport"/>
    <property type="evidence" value="ECO:0007669"/>
    <property type="project" value="InterPro"/>
</dbReference>
<feature type="compositionally biased region" description="Low complexity" evidence="3">
    <location>
        <begin position="192"/>
        <end position="221"/>
    </location>
</feature>
<dbReference type="EMBL" id="CP119966">
    <property type="protein sequence ID" value="WFD41205.1"/>
    <property type="molecule type" value="Genomic_DNA"/>
</dbReference>
<dbReference type="InterPro" id="IPR005061">
    <property type="entry name" value="Ist1"/>
</dbReference>
<protein>
    <submittedName>
        <fullName evidence="4">Vacuolar protein sorting-associated protein ist1</fullName>
    </submittedName>
</protein>
<feature type="coiled-coil region" evidence="2">
    <location>
        <begin position="13"/>
        <end position="44"/>
    </location>
</feature>
<dbReference type="GeneID" id="85227851"/>
<dbReference type="Gene3D" id="1.20.1260.60">
    <property type="entry name" value="Vacuolar protein sorting-associated protein Ist1"/>
    <property type="match status" value="1"/>
</dbReference>
<evidence type="ECO:0000256" key="3">
    <source>
        <dbReference type="SAM" id="MobiDB-lite"/>
    </source>
</evidence>
<dbReference type="Pfam" id="PF03398">
    <property type="entry name" value="Ist1"/>
    <property type="match status" value="1"/>
</dbReference>
<dbReference type="InterPro" id="IPR042277">
    <property type="entry name" value="IST1-like"/>
</dbReference>
<comment type="similarity">
    <text evidence="1">Belongs to the IST1 family.</text>
</comment>
<evidence type="ECO:0000256" key="1">
    <source>
        <dbReference type="ARBA" id="ARBA00005536"/>
    </source>
</evidence>
<keyword evidence="2" id="KW-0175">Coiled coil</keyword>
<dbReference type="AlphaFoldDB" id="A0AAF0JCD0"/>
<evidence type="ECO:0000313" key="4">
    <source>
        <dbReference type="EMBL" id="WFD41205.1"/>
    </source>
</evidence>
<dbReference type="Proteomes" id="UP001217754">
    <property type="component" value="Chromosome 9"/>
</dbReference>
<reference evidence="4" key="1">
    <citation type="submission" date="2023-03" db="EMBL/GenBank/DDBJ databases">
        <title>Mating type loci evolution in Malassezia.</title>
        <authorList>
            <person name="Coelho M.A."/>
        </authorList>
    </citation>
    <scope>NUCLEOTIDE SEQUENCE</scope>
    <source>
        <strain evidence="4">CBS 9431</strain>
    </source>
</reference>
<dbReference type="RefSeq" id="XP_060124102.1">
    <property type="nucleotide sequence ID" value="XM_060268119.1"/>
</dbReference>
<proteinExistence type="inferred from homology"/>
<dbReference type="PANTHER" id="PTHR12161:SF5">
    <property type="entry name" value="IST1 HOMOLOG"/>
    <property type="match status" value="1"/>
</dbReference>
<sequence length="237" mass="26139">MPRWNGARTKIQLKLAIQRARMLQEKKESLAKQARREIADLVQRGKMETAHVKTESLIMEDVHIELLELLELYCETLHARFALLELNTTEPEDAVKEPLMGLLHAAHRTELPELHVLRDMLAARYGAELAQAALDNADECVSPRVTKKLAFHMPPEELVHAYLSEICKAYEVPFGDDVETGTEVVQGGNEGATATDAADAPEKAAPSAPADTSPPAAAAPSEWDALMNRFAALKKRS</sequence>
<dbReference type="PANTHER" id="PTHR12161">
    <property type="entry name" value="IST1 FAMILY MEMBER"/>
    <property type="match status" value="1"/>
</dbReference>
<evidence type="ECO:0000256" key="2">
    <source>
        <dbReference type="SAM" id="Coils"/>
    </source>
</evidence>
<evidence type="ECO:0000313" key="5">
    <source>
        <dbReference type="Proteomes" id="UP001217754"/>
    </source>
</evidence>
<feature type="region of interest" description="Disordered" evidence="3">
    <location>
        <begin position="181"/>
        <end position="221"/>
    </location>
</feature>
<name>A0AAF0JCD0_9BASI</name>
<keyword evidence="5" id="KW-1185">Reference proteome</keyword>
<gene>
    <name evidence="4" type="primary">IST1</name>
    <name evidence="4" type="ORF">MJAP1_004200</name>
</gene>
<organism evidence="4 5">
    <name type="scientific">Malassezia japonica</name>
    <dbReference type="NCBI Taxonomy" id="223818"/>
    <lineage>
        <taxon>Eukaryota</taxon>
        <taxon>Fungi</taxon>
        <taxon>Dikarya</taxon>
        <taxon>Basidiomycota</taxon>
        <taxon>Ustilaginomycotina</taxon>
        <taxon>Malasseziomycetes</taxon>
        <taxon>Malasseziales</taxon>
        <taxon>Malasseziaceae</taxon>
        <taxon>Malassezia</taxon>
    </lineage>
</organism>
<accession>A0AAF0JCD0</accession>